<keyword evidence="2" id="KW-1185">Reference proteome</keyword>
<comment type="caution">
    <text evidence="1">The sequence shown here is derived from an EMBL/GenBank/DDBJ whole genome shotgun (WGS) entry which is preliminary data.</text>
</comment>
<accession>A0A841GU96</accession>
<dbReference type="RefSeq" id="WP_170030622.1">
    <property type="nucleotide sequence ID" value="NZ_JABDTL010000001.1"/>
</dbReference>
<evidence type="ECO:0000313" key="2">
    <source>
        <dbReference type="Proteomes" id="UP000582837"/>
    </source>
</evidence>
<proteinExistence type="predicted"/>
<protein>
    <submittedName>
        <fullName evidence="1">Uncharacterized protein</fullName>
    </submittedName>
</protein>
<gene>
    <name evidence="1" type="ORF">HNQ61_000104</name>
</gene>
<sequence>MEKRIGYFPRQPRFPILLDTGTELLAFRTAAECEAGLPLLALVGDPRPVIDARSESFAFYPDLHTVAPMIVIRDRTKAEIVALYHARKRPDAPAYTRSLASRKLADVISDIVDLLRPKRAATRVRPSGAKPQRILE</sequence>
<evidence type="ECO:0000313" key="1">
    <source>
        <dbReference type="EMBL" id="MBB6068493.1"/>
    </source>
</evidence>
<reference evidence="1 2" key="1">
    <citation type="submission" date="2020-08" db="EMBL/GenBank/DDBJ databases">
        <title>Genomic Encyclopedia of Type Strains, Phase IV (KMG-IV): sequencing the most valuable type-strain genomes for metagenomic binning, comparative biology and taxonomic classification.</title>
        <authorList>
            <person name="Goeker M."/>
        </authorList>
    </citation>
    <scope>NUCLEOTIDE SEQUENCE [LARGE SCALE GENOMIC DNA]</scope>
    <source>
        <strain evidence="1 2">DSM 29007</strain>
    </source>
</reference>
<dbReference type="EMBL" id="JACHIA010000001">
    <property type="protein sequence ID" value="MBB6068493.1"/>
    <property type="molecule type" value="Genomic_DNA"/>
</dbReference>
<dbReference type="Proteomes" id="UP000582837">
    <property type="component" value="Unassembled WGS sequence"/>
</dbReference>
<organism evidence="1 2">
    <name type="scientific">Longimicrobium terrae</name>
    <dbReference type="NCBI Taxonomy" id="1639882"/>
    <lineage>
        <taxon>Bacteria</taxon>
        <taxon>Pseudomonadati</taxon>
        <taxon>Gemmatimonadota</taxon>
        <taxon>Longimicrobiia</taxon>
        <taxon>Longimicrobiales</taxon>
        <taxon>Longimicrobiaceae</taxon>
        <taxon>Longimicrobium</taxon>
    </lineage>
</organism>
<dbReference type="AlphaFoldDB" id="A0A841GU96"/>
<name>A0A841GU96_9BACT</name>